<dbReference type="Pfam" id="PF13374">
    <property type="entry name" value="TPR_10"/>
    <property type="match status" value="4"/>
</dbReference>
<organism evidence="2 3">
    <name type="scientific">Nonomuraea muscovyensis</name>
    <dbReference type="NCBI Taxonomy" id="1124761"/>
    <lineage>
        <taxon>Bacteria</taxon>
        <taxon>Bacillati</taxon>
        <taxon>Actinomycetota</taxon>
        <taxon>Actinomycetes</taxon>
        <taxon>Streptosporangiales</taxon>
        <taxon>Streptosporangiaceae</taxon>
        <taxon>Nonomuraea</taxon>
    </lineage>
</organism>
<dbReference type="InterPro" id="IPR002182">
    <property type="entry name" value="NB-ARC"/>
</dbReference>
<dbReference type="Pfam" id="PF00931">
    <property type="entry name" value="NB-ARC"/>
    <property type="match status" value="1"/>
</dbReference>
<sequence>MPRPLHLVGRDETLPSLHDRLANASTLPYWVAVHGLGGIGKTSLVAEYSHRYQHDYQLAWHLPAEDPTVLSAAFAELAAHLGVQQADRADPVRQVHAVLDAHPGRWLLIFDNAPDAEALHGLLPPTGSGHVLITSRSGSWPDPHGLELPVLDSGPATAFLLERSGCEDAQAAAAVAAKLGGLPLALEQAGAYMAETGTDPSGYLDLLTRHRSALLAEGKPWGYAEKVTSTWQAAFDQLTTTHPQAIALLRLLACYAPEDIPYHRLLDDLTVDSLVELGDGKGAKRQLSLLPAGRLQVNTTMAALRRYCLISRPHGGLVSMHRLVQAVTLDQLTNGQRNAWSAVANTILEQALPGTPYVPAAWPDYRRLLPHGLTVLPPGSDGLLEISRYLGAAGDFRTARTLARQLCDHRTEHLGAEHPDTLTARHDLAYWTGEAGDASAARDQFAALLPIRQRVQGADHPHSLETSHHFAIFTGLAGDAAAARDQLAALLPIRQRVQGAEHPDTLRTRHDYADWIGDAGDAAAARDQLAALLPIRQRVQGAGHPDTLRTRHNLAHFTGLAGDVAAARDQYAALLPIRQRVQGAEHPRTLDTWHQLAYFTGLAGDAAAARDQLAALLPICERVEGPEHPETLTVRHALARFTGLAGDPAAARDQYAALLPVRERVLGTDHPHTLANRHSLAHWTGQAGDPVAARDQLAALLPIRERVLGADHSDTSVTRHDLADWTGRARDAAAARD</sequence>
<dbReference type="EMBL" id="JACHJB010000002">
    <property type="protein sequence ID" value="MBB6349350.1"/>
    <property type="molecule type" value="Genomic_DNA"/>
</dbReference>
<name>A0A7X0C8C1_9ACTN</name>
<dbReference type="Pfam" id="PF13424">
    <property type="entry name" value="TPR_12"/>
    <property type="match status" value="1"/>
</dbReference>
<dbReference type="GO" id="GO:0043531">
    <property type="term" value="F:ADP binding"/>
    <property type="evidence" value="ECO:0007669"/>
    <property type="project" value="InterPro"/>
</dbReference>
<dbReference type="AlphaFoldDB" id="A0A7X0C8C1"/>
<dbReference type="SUPFAM" id="SSF52540">
    <property type="entry name" value="P-loop containing nucleoside triphosphate hydrolases"/>
    <property type="match status" value="1"/>
</dbReference>
<accession>A0A7X0C8C1</accession>
<dbReference type="Gene3D" id="1.25.40.10">
    <property type="entry name" value="Tetratricopeptide repeat domain"/>
    <property type="match status" value="2"/>
</dbReference>
<gene>
    <name evidence="2" type="ORF">FHU36_005895</name>
</gene>
<dbReference type="SUPFAM" id="SSF48452">
    <property type="entry name" value="TPR-like"/>
    <property type="match status" value="2"/>
</dbReference>
<dbReference type="InterPro" id="IPR027417">
    <property type="entry name" value="P-loop_NTPase"/>
</dbReference>
<dbReference type="Proteomes" id="UP000583800">
    <property type="component" value="Unassembled WGS sequence"/>
</dbReference>
<dbReference type="PRINTS" id="PR00364">
    <property type="entry name" value="DISEASERSIST"/>
</dbReference>
<protein>
    <recommendedName>
        <fullName evidence="1">NB-ARC domain-containing protein</fullName>
    </recommendedName>
</protein>
<reference evidence="2 3" key="1">
    <citation type="submission" date="2020-08" db="EMBL/GenBank/DDBJ databases">
        <title>Sequencing the genomes of 1000 actinobacteria strains.</title>
        <authorList>
            <person name="Klenk H.-P."/>
        </authorList>
    </citation>
    <scope>NUCLEOTIDE SEQUENCE [LARGE SCALE GENOMIC DNA]</scope>
    <source>
        <strain evidence="2 3">DSM 45913</strain>
    </source>
</reference>
<keyword evidence="3" id="KW-1185">Reference proteome</keyword>
<dbReference type="Gene3D" id="3.40.50.300">
    <property type="entry name" value="P-loop containing nucleotide triphosphate hydrolases"/>
    <property type="match status" value="1"/>
</dbReference>
<dbReference type="InterPro" id="IPR053137">
    <property type="entry name" value="NLR-like"/>
</dbReference>
<dbReference type="PANTHER" id="PTHR46082:SF6">
    <property type="entry name" value="AAA+ ATPASE DOMAIN-CONTAINING PROTEIN-RELATED"/>
    <property type="match status" value="1"/>
</dbReference>
<dbReference type="RefSeq" id="WP_185086933.1">
    <property type="nucleotide sequence ID" value="NZ_JACHJB010000002.1"/>
</dbReference>
<dbReference type="PANTHER" id="PTHR46082">
    <property type="entry name" value="ATP/GTP-BINDING PROTEIN-RELATED"/>
    <property type="match status" value="1"/>
</dbReference>
<dbReference type="InterPro" id="IPR011990">
    <property type="entry name" value="TPR-like_helical_dom_sf"/>
</dbReference>
<comment type="caution">
    <text evidence="2">The sequence shown here is derived from an EMBL/GenBank/DDBJ whole genome shotgun (WGS) entry which is preliminary data.</text>
</comment>
<proteinExistence type="predicted"/>
<evidence type="ECO:0000259" key="1">
    <source>
        <dbReference type="Pfam" id="PF00931"/>
    </source>
</evidence>
<evidence type="ECO:0000313" key="3">
    <source>
        <dbReference type="Proteomes" id="UP000583800"/>
    </source>
</evidence>
<dbReference type="NCBIfam" id="NF040586">
    <property type="entry name" value="FxSxx_TPR"/>
    <property type="match status" value="1"/>
</dbReference>
<feature type="domain" description="NB-ARC" evidence="1">
    <location>
        <begin position="13"/>
        <end position="137"/>
    </location>
</feature>
<evidence type="ECO:0000313" key="2">
    <source>
        <dbReference type="EMBL" id="MBB6349350.1"/>
    </source>
</evidence>